<dbReference type="RefSeq" id="XP_026281621.1">
    <property type="nucleotide sequence ID" value="XM_026425836.2"/>
</dbReference>
<evidence type="ECO:0000256" key="2">
    <source>
        <dbReference type="SAM" id="MobiDB-lite"/>
    </source>
</evidence>
<dbReference type="AlphaFoldDB" id="A0A6J1SSY6"/>
<dbReference type="Pfam" id="PF01847">
    <property type="entry name" value="VHL"/>
    <property type="match status" value="1"/>
</dbReference>
<feature type="domain" description="von Hippel-Lindau disease tumour suppressor beta" evidence="3">
    <location>
        <begin position="46"/>
        <end position="113"/>
    </location>
</feature>
<comment type="similarity">
    <text evidence="1">Belongs to the VHL family.</text>
</comment>
<dbReference type="InterPro" id="IPR037140">
    <property type="entry name" value="VHL_beta_dom_sf"/>
</dbReference>
<sequence>MVEAAPASAGNLEYASRMNFIYQEVPRGYQGPANRLRSLPHPPKKAYVRFLNTSNVPVMVKWIDFDGTPKIYRIIGPNQYFDCDTFVDHAWVFSDLSTGDPLCVEKNEIFWPRAYIVSENGVLVPKRYVVKIHKPVLTLLTLAARLTRDKLLDLTEPFFLEVPAHLQTLLVKLKLDVWEAAPDGRPNSPSLVPDYPSDVILKSDYEDFQSNIIYISYRLSMHAKKLLSLARSKTSGERGYILTKTLEQLISALGYEFDYYDQPEKYTRKIAPIIWKQMIFVRVYVDLLQKFCAPVNTRPDENTYSNYNSLREATERRYACMVEEHKTTVQRYLWEQLCLLLGKSEFERSDKVNDTAYHIPELLPLTERKEWEWISVRQKQLKNVSVKEDTYEYNLSLAEHLSNMSTKLENIFQVLCCFHYHLTGHHLTEENPDEDENNVSEANRREQKNGDGESTV</sequence>
<evidence type="ECO:0000313" key="5">
    <source>
        <dbReference type="RefSeq" id="XP_026281621.1"/>
    </source>
</evidence>
<feature type="compositionally biased region" description="Basic and acidic residues" evidence="2">
    <location>
        <begin position="442"/>
        <end position="456"/>
    </location>
</feature>
<gene>
    <name evidence="5" type="primary">LOC113208705</name>
</gene>
<dbReference type="KEGG" id="foc:113208705"/>
<keyword evidence="4" id="KW-1185">Reference proteome</keyword>
<feature type="region of interest" description="Disordered" evidence="2">
    <location>
        <begin position="427"/>
        <end position="456"/>
    </location>
</feature>
<dbReference type="InterPro" id="IPR024053">
    <property type="entry name" value="VHL_beta_dom"/>
</dbReference>
<proteinExistence type="inferred from homology"/>
<evidence type="ECO:0000259" key="3">
    <source>
        <dbReference type="Pfam" id="PF01847"/>
    </source>
</evidence>
<name>A0A6J1SSY6_FRAOC</name>
<organism evidence="4 5">
    <name type="scientific">Frankliniella occidentalis</name>
    <name type="common">Western flower thrips</name>
    <name type="synonym">Euthrips occidentalis</name>
    <dbReference type="NCBI Taxonomy" id="133901"/>
    <lineage>
        <taxon>Eukaryota</taxon>
        <taxon>Metazoa</taxon>
        <taxon>Ecdysozoa</taxon>
        <taxon>Arthropoda</taxon>
        <taxon>Hexapoda</taxon>
        <taxon>Insecta</taxon>
        <taxon>Pterygota</taxon>
        <taxon>Neoptera</taxon>
        <taxon>Paraneoptera</taxon>
        <taxon>Thysanoptera</taxon>
        <taxon>Terebrantia</taxon>
        <taxon>Thripoidea</taxon>
        <taxon>Thripidae</taxon>
        <taxon>Frankliniella</taxon>
    </lineage>
</organism>
<dbReference type="InterPro" id="IPR036208">
    <property type="entry name" value="VHL_sf"/>
</dbReference>
<dbReference type="GeneID" id="113208705"/>
<evidence type="ECO:0000256" key="1">
    <source>
        <dbReference type="ARBA" id="ARBA00010057"/>
    </source>
</evidence>
<dbReference type="InterPro" id="IPR022772">
    <property type="entry name" value="VHL_tumour_suppress_b/a_dom"/>
</dbReference>
<dbReference type="SUPFAM" id="SSF49468">
    <property type="entry name" value="VHL"/>
    <property type="match status" value="1"/>
</dbReference>
<protein>
    <submittedName>
        <fullName evidence="5">Uncharacterized protein LOC113208705</fullName>
    </submittedName>
</protein>
<dbReference type="Gene3D" id="2.60.40.780">
    <property type="entry name" value="von Hippel-Lindau disease tumour suppressor, beta domain"/>
    <property type="match status" value="1"/>
</dbReference>
<dbReference type="OrthoDB" id="413400at2759"/>
<accession>A0A6J1SSY6</accession>
<dbReference type="CDD" id="cd05468">
    <property type="entry name" value="pVHL"/>
    <property type="match status" value="1"/>
</dbReference>
<reference evidence="5" key="1">
    <citation type="submission" date="2025-08" db="UniProtKB">
        <authorList>
            <consortium name="RefSeq"/>
        </authorList>
    </citation>
    <scope>IDENTIFICATION</scope>
    <source>
        <tissue evidence="5">Whole organism</tissue>
    </source>
</reference>
<dbReference type="Proteomes" id="UP000504606">
    <property type="component" value="Unplaced"/>
</dbReference>
<evidence type="ECO:0000313" key="4">
    <source>
        <dbReference type="Proteomes" id="UP000504606"/>
    </source>
</evidence>